<protein>
    <submittedName>
        <fullName evidence="5">3-oxoacyl-[acyl-carrier-protein] synthase II</fullName>
    </submittedName>
</protein>
<dbReference type="AlphaFoldDB" id="A0A1I1UQ78"/>
<dbReference type="PANTHER" id="PTHR11712">
    <property type="entry name" value="POLYKETIDE SYNTHASE-RELATED"/>
    <property type="match status" value="1"/>
</dbReference>
<dbReference type="FunFam" id="3.40.47.10:FF:000018">
    <property type="entry name" value="3-oxoacyl-[acyl-carrier-protein] synthase 2"/>
    <property type="match status" value="1"/>
</dbReference>
<organism evidence="5 6">
    <name type="scientific">Actinopolyspora alba</name>
    <dbReference type="NCBI Taxonomy" id="673379"/>
    <lineage>
        <taxon>Bacteria</taxon>
        <taxon>Bacillati</taxon>
        <taxon>Actinomycetota</taxon>
        <taxon>Actinomycetes</taxon>
        <taxon>Actinopolysporales</taxon>
        <taxon>Actinopolysporaceae</taxon>
        <taxon>Actinopolyspora</taxon>
        <taxon>Actinopolyspora alba group</taxon>
    </lineage>
</organism>
<evidence type="ECO:0000313" key="6">
    <source>
        <dbReference type="Proteomes" id="UP000198716"/>
    </source>
</evidence>
<dbReference type="SUPFAM" id="SSF53901">
    <property type="entry name" value="Thiolase-like"/>
    <property type="match status" value="2"/>
</dbReference>
<evidence type="ECO:0000313" key="5">
    <source>
        <dbReference type="EMBL" id="SFD72755.1"/>
    </source>
</evidence>
<name>A0A1I1UQ78_9ACTN</name>
<dbReference type="SMART" id="SM00825">
    <property type="entry name" value="PKS_KS"/>
    <property type="match status" value="1"/>
</dbReference>
<dbReference type="NCBIfam" id="NF005589">
    <property type="entry name" value="PRK07314.1"/>
    <property type="match status" value="1"/>
</dbReference>
<dbReference type="EMBL" id="FOMZ01000002">
    <property type="protein sequence ID" value="SFD72755.1"/>
    <property type="molecule type" value="Genomic_DNA"/>
</dbReference>
<keyword evidence="2 3" id="KW-0808">Transferase</keyword>
<dbReference type="RefSeq" id="WP_092924122.1">
    <property type="nucleotide sequence ID" value="NZ_FOMZ01000002.1"/>
</dbReference>
<dbReference type="PROSITE" id="PS52004">
    <property type="entry name" value="KS3_2"/>
    <property type="match status" value="1"/>
</dbReference>
<evidence type="ECO:0000256" key="2">
    <source>
        <dbReference type="ARBA" id="ARBA00022679"/>
    </source>
</evidence>
<gene>
    <name evidence="5" type="ORF">SAMN04487819_102344</name>
</gene>
<proteinExistence type="inferred from homology"/>
<dbReference type="InterPro" id="IPR016039">
    <property type="entry name" value="Thiolase-like"/>
</dbReference>
<dbReference type="CDD" id="cd00834">
    <property type="entry name" value="KAS_I_II"/>
    <property type="match status" value="1"/>
</dbReference>
<dbReference type="PANTHER" id="PTHR11712:SF347">
    <property type="entry name" value="BETA KETOACYL-ACYL CARRIER PROTEIN SYNTHASE"/>
    <property type="match status" value="1"/>
</dbReference>
<evidence type="ECO:0000256" key="1">
    <source>
        <dbReference type="ARBA" id="ARBA00008467"/>
    </source>
</evidence>
<dbReference type="InterPro" id="IPR000794">
    <property type="entry name" value="Beta-ketoacyl_synthase"/>
</dbReference>
<dbReference type="InterPro" id="IPR020841">
    <property type="entry name" value="PKS_Beta-ketoAc_synthase_dom"/>
</dbReference>
<accession>A0A1I1UQ78</accession>
<comment type="similarity">
    <text evidence="1 3">Belongs to the thiolase-like superfamily. Beta-ketoacyl-ACP synthases family.</text>
</comment>
<dbReference type="Proteomes" id="UP000198716">
    <property type="component" value="Unassembled WGS sequence"/>
</dbReference>
<evidence type="ECO:0000259" key="4">
    <source>
        <dbReference type="PROSITE" id="PS52004"/>
    </source>
</evidence>
<sequence>MSDTAPLVTGIGLVSPAGIGVDRNWQRITEAVPATAHDPVLAGLPVDISCRVPEFDPDALLGQHRAWRLDRYAQLALVAAKEALETAGVIPGEVDPARVAVVLGTGAGGTTTMENQQTALTRDGAGAVSPRTLPMGLPNMASGEIAIEFGFRGPVLTTSTACASGATAIGVARDLLRSGTVDLALAGGTEAVITPLFVTGFHRIRALSRHIHEPREASRPFSVGRDGFVIGEGAGMLVLERSEHARGRDAPRWAHLAGYGATADAHHPTAPAPDGAGAEAAMRAALTDADIAGADISHVNAHGTSTRLNDALEADVVQRVLGDEALVTSTKGVTGHTLGAAGALEAAYTALALQHGTVPPTANLTEPDPGIGTELATTARSAPGRAALSNSFGFGGHNTALVLTCP</sequence>
<dbReference type="GO" id="GO:0004315">
    <property type="term" value="F:3-oxoacyl-[acyl-carrier-protein] synthase activity"/>
    <property type="evidence" value="ECO:0007669"/>
    <property type="project" value="InterPro"/>
</dbReference>
<dbReference type="Pfam" id="PF02801">
    <property type="entry name" value="Ketoacyl-synt_C"/>
    <property type="match status" value="1"/>
</dbReference>
<evidence type="ECO:0000256" key="3">
    <source>
        <dbReference type="RuleBase" id="RU003694"/>
    </source>
</evidence>
<dbReference type="GO" id="GO:0006633">
    <property type="term" value="P:fatty acid biosynthetic process"/>
    <property type="evidence" value="ECO:0007669"/>
    <property type="project" value="InterPro"/>
</dbReference>
<dbReference type="InterPro" id="IPR014030">
    <property type="entry name" value="Ketoacyl_synth_N"/>
</dbReference>
<feature type="domain" description="Ketosynthase family 3 (KS3)" evidence="4">
    <location>
        <begin position="3"/>
        <end position="405"/>
    </location>
</feature>
<dbReference type="InterPro" id="IPR014031">
    <property type="entry name" value="Ketoacyl_synth_C"/>
</dbReference>
<reference evidence="6" key="1">
    <citation type="submission" date="2016-10" db="EMBL/GenBank/DDBJ databases">
        <authorList>
            <person name="Varghese N."/>
            <person name="Submissions S."/>
        </authorList>
    </citation>
    <scope>NUCLEOTIDE SEQUENCE [LARGE SCALE GENOMIC DNA]</scope>
    <source>
        <strain evidence="6">DSM 45004</strain>
    </source>
</reference>
<dbReference type="PROSITE" id="PS00606">
    <property type="entry name" value="KS3_1"/>
    <property type="match status" value="1"/>
</dbReference>
<dbReference type="Pfam" id="PF00109">
    <property type="entry name" value="ketoacyl-synt"/>
    <property type="match status" value="1"/>
</dbReference>
<keyword evidence="6" id="KW-1185">Reference proteome</keyword>
<dbReference type="Gene3D" id="3.40.47.10">
    <property type="match status" value="1"/>
</dbReference>
<dbReference type="InterPro" id="IPR018201">
    <property type="entry name" value="Ketoacyl_synth_AS"/>
</dbReference>